<feature type="compositionally biased region" description="Basic and acidic residues" evidence="1">
    <location>
        <begin position="89"/>
        <end position="158"/>
    </location>
</feature>
<dbReference type="Proteomes" id="UP000274131">
    <property type="component" value="Unassembled WGS sequence"/>
</dbReference>
<feature type="region of interest" description="Disordered" evidence="1">
    <location>
        <begin position="1"/>
        <end position="38"/>
    </location>
</feature>
<accession>A0A0N4VGJ0</accession>
<organism evidence="4">
    <name type="scientific">Enterobius vermicularis</name>
    <name type="common">Human pinworm</name>
    <dbReference type="NCBI Taxonomy" id="51028"/>
    <lineage>
        <taxon>Eukaryota</taxon>
        <taxon>Metazoa</taxon>
        <taxon>Ecdysozoa</taxon>
        <taxon>Nematoda</taxon>
        <taxon>Chromadorea</taxon>
        <taxon>Rhabditida</taxon>
        <taxon>Spirurina</taxon>
        <taxon>Oxyuridomorpha</taxon>
        <taxon>Oxyuroidea</taxon>
        <taxon>Oxyuridae</taxon>
        <taxon>Enterobius</taxon>
    </lineage>
</organism>
<feature type="region of interest" description="Disordered" evidence="1">
    <location>
        <begin position="88"/>
        <end position="158"/>
    </location>
</feature>
<reference evidence="2 3" key="2">
    <citation type="submission" date="2018-10" db="EMBL/GenBank/DDBJ databases">
        <authorList>
            <consortium name="Pathogen Informatics"/>
        </authorList>
    </citation>
    <scope>NUCLEOTIDE SEQUENCE [LARGE SCALE GENOMIC DNA]</scope>
</reference>
<evidence type="ECO:0000256" key="1">
    <source>
        <dbReference type="SAM" id="MobiDB-lite"/>
    </source>
</evidence>
<evidence type="ECO:0000313" key="4">
    <source>
        <dbReference type="WBParaSite" id="EVEC_0000991201-mRNA-1"/>
    </source>
</evidence>
<dbReference type="WBParaSite" id="EVEC_0000991201-mRNA-1">
    <property type="protein sequence ID" value="EVEC_0000991201-mRNA-1"/>
    <property type="gene ID" value="EVEC_0000991201"/>
</dbReference>
<proteinExistence type="predicted"/>
<protein>
    <submittedName>
        <fullName evidence="4">CCDC34 domain-containing protein</fullName>
    </submittedName>
</protein>
<keyword evidence="3" id="KW-1185">Reference proteome</keyword>
<sequence>MSENQSDEDSPDEESDHQEDAKDEDSVTSTSSSSQKSGSILSLTALFSYFFDLLINKDNIPFILVNKTTVQQQFQQSHGEYQAWLRKKKEAENKRRQAQKLKDDAEKQKMEQRKADAKKCYESWKKNADRVAREKRKQELEQKERQRKKLEDEKKEREQINKKAFEEWKKRHSENGYSSNTEIMEEEYNSDNLGNSFCDRIQEAQKAYQQW</sequence>
<dbReference type="AlphaFoldDB" id="A0A0N4VGJ0"/>
<gene>
    <name evidence="2" type="ORF">EVEC_LOCUS9286</name>
</gene>
<evidence type="ECO:0000313" key="2">
    <source>
        <dbReference type="EMBL" id="VDD94535.1"/>
    </source>
</evidence>
<name>A0A0N4VGJ0_ENTVE</name>
<reference evidence="4" key="1">
    <citation type="submission" date="2017-02" db="UniProtKB">
        <authorList>
            <consortium name="WormBaseParasite"/>
        </authorList>
    </citation>
    <scope>IDENTIFICATION</scope>
</reference>
<feature type="compositionally biased region" description="Low complexity" evidence="1">
    <location>
        <begin position="27"/>
        <end position="38"/>
    </location>
</feature>
<feature type="compositionally biased region" description="Acidic residues" evidence="1">
    <location>
        <begin position="1"/>
        <end position="23"/>
    </location>
</feature>
<evidence type="ECO:0000313" key="3">
    <source>
        <dbReference type="Proteomes" id="UP000274131"/>
    </source>
</evidence>
<dbReference type="EMBL" id="UXUI01009941">
    <property type="protein sequence ID" value="VDD94535.1"/>
    <property type="molecule type" value="Genomic_DNA"/>
</dbReference>